<organism evidence="1 2">
    <name type="scientific">Rhipicephalus microplus</name>
    <name type="common">Cattle tick</name>
    <name type="synonym">Boophilus microplus</name>
    <dbReference type="NCBI Taxonomy" id="6941"/>
    <lineage>
        <taxon>Eukaryota</taxon>
        <taxon>Metazoa</taxon>
        <taxon>Ecdysozoa</taxon>
        <taxon>Arthropoda</taxon>
        <taxon>Chelicerata</taxon>
        <taxon>Arachnida</taxon>
        <taxon>Acari</taxon>
        <taxon>Parasitiformes</taxon>
        <taxon>Ixodida</taxon>
        <taxon>Ixodoidea</taxon>
        <taxon>Ixodidae</taxon>
        <taxon>Rhipicephalinae</taxon>
        <taxon>Rhipicephalus</taxon>
        <taxon>Boophilus</taxon>
    </lineage>
</organism>
<comment type="caution">
    <text evidence="1">The sequence shown here is derived from an EMBL/GenBank/DDBJ whole genome shotgun (WGS) entry which is preliminary data.</text>
</comment>
<reference evidence="1" key="2">
    <citation type="submission" date="2021-09" db="EMBL/GenBank/DDBJ databases">
        <authorList>
            <person name="Jia N."/>
            <person name="Wang J."/>
            <person name="Shi W."/>
            <person name="Du L."/>
            <person name="Sun Y."/>
            <person name="Zhan W."/>
            <person name="Jiang J."/>
            <person name="Wang Q."/>
            <person name="Zhang B."/>
            <person name="Ji P."/>
            <person name="Sakyi L.B."/>
            <person name="Cui X."/>
            <person name="Yuan T."/>
            <person name="Jiang B."/>
            <person name="Yang W."/>
            <person name="Lam T.T.-Y."/>
            <person name="Chang Q."/>
            <person name="Ding S."/>
            <person name="Wang X."/>
            <person name="Zhu J."/>
            <person name="Ruan X."/>
            <person name="Zhao L."/>
            <person name="Wei J."/>
            <person name="Que T."/>
            <person name="Du C."/>
            <person name="Cheng J."/>
            <person name="Dai P."/>
            <person name="Han X."/>
            <person name="Huang E."/>
            <person name="Gao Y."/>
            <person name="Liu J."/>
            <person name="Shao H."/>
            <person name="Ye R."/>
            <person name="Li L."/>
            <person name="Wei W."/>
            <person name="Wang X."/>
            <person name="Wang C."/>
            <person name="Huo Q."/>
            <person name="Li W."/>
            <person name="Guo W."/>
            <person name="Chen H."/>
            <person name="Chen S."/>
            <person name="Zhou L."/>
            <person name="Zhou L."/>
            <person name="Ni X."/>
            <person name="Tian J."/>
            <person name="Zhou Y."/>
            <person name="Sheng Y."/>
            <person name="Liu T."/>
            <person name="Pan Y."/>
            <person name="Xia L."/>
            <person name="Li J."/>
            <person name="Zhao F."/>
            <person name="Cao W."/>
        </authorList>
    </citation>
    <scope>NUCLEOTIDE SEQUENCE</scope>
    <source>
        <strain evidence="1">Rmic-2018</strain>
        <tissue evidence="1">Larvae</tissue>
    </source>
</reference>
<dbReference type="VEuPathDB" id="VectorBase:LOC119159489"/>
<protein>
    <submittedName>
        <fullName evidence="1">Uncharacterized protein</fullName>
    </submittedName>
</protein>
<keyword evidence="2" id="KW-1185">Reference proteome</keyword>
<dbReference type="PANTHER" id="PTHR28360:SF1">
    <property type="entry name" value="DYNACTIN SUBUNIT 3"/>
    <property type="match status" value="1"/>
</dbReference>
<sequence>MCGFLKADELDRYLDAEFQDRADLTEGAKLQLILAEEDRIRQVIAAYQRMEDLKPVLDSTHIKDVFEFKVAASEQADEQTRNLHHLLATYNDLVNTISKQLLLWDSILTSKLEQQNTKTVPSD</sequence>
<proteinExistence type="predicted"/>
<dbReference type="Proteomes" id="UP000821866">
    <property type="component" value="Chromosome 1"/>
</dbReference>
<dbReference type="AlphaFoldDB" id="A0A9J6F4K6"/>
<reference evidence="1" key="1">
    <citation type="journal article" date="2020" name="Cell">
        <title>Large-Scale Comparative Analyses of Tick Genomes Elucidate Their Genetic Diversity and Vector Capacities.</title>
        <authorList>
            <consortium name="Tick Genome and Microbiome Consortium (TIGMIC)"/>
            <person name="Jia N."/>
            <person name="Wang J."/>
            <person name="Shi W."/>
            <person name="Du L."/>
            <person name="Sun Y."/>
            <person name="Zhan W."/>
            <person name="Jiang J.F."/>
            <person name="Wang Q."/>
            <person name="Zhang B."/>
            <person name="Ji P."/>
            <person name="Bell-Sakyi L."/>
            <person name="Cui X.M."/>
            <person name="Yuan T.T."/>
            <person name="Jiang B.G."/>
            <person name="Yang W.F."/>
            <person name="Lam T.T."/>
            <person name="Chang Q.C."/>
            <person name="Ding S.J."/>
            <person name="Wang X.J."/>
            <person name="Zhu J.G."/>
            <person name="Ruan X.D."/>
            <person name="Zhao L."/>
            <person name="Wei J.T."/>
            <person name="Ye R.Z."/>
            <person name="Que T.C."/>
            <person name="Du C.H."/>
            <person name="Zhou Y.H."/>
            <person name="Cheng J.X."/>
            <person name="Dai P.F."/>
            <person name="Guo W.B."/>
            <person name="Han X.H."/>
            <person name="Huang E.J."/>
            <person name="Li L.F."/>
            <person name="Wei W."/>
            <person name="Gao Y.C."/>
            <person name="Liu J.Z."/>
            <person name="Shao H.Z."/>
            <person name="Wang X."/>
            <person name="Wang C.C."/>
            <person name="Yang T.C."/>
            <person name="Huo Q.B."/>
            <person name="Li W."/>
            <person name="Chen H.Y."/>
            <person name="Chen S.E."/>
            <person name="Zhou L.G."/>
            <person name="Ni X.B."/>
            <person name="Tian J.H."/>
            <person name="Sheng Y."/>
            <person name="Liu T."/>
            <person name="Pan Y.S."/>
            <person name="Xia L.Y."/>
            <person name="Li J."/>
            <person name="Zhao F."/>
            <person name="Cao W.C."/>
        </authorList>
    </citation>
    <scope>NUCLEOTIDE SEQUENCE</scope>
    <source>
        <strain evidence="1">Rmic-2018</strain>
    </source>
</reference>
<dbReference type="InterPro" id="IPR009991">
    <property type="entry name" value="DCTN3"/>
</dbReference>
<name>A0A9J6F4K6_RHIMP</name>
<evidence type="ECO:0000313" key="2">
    <source>
        <dbReference type="Proteomes" id="UP000821866"/>
    </source>
</evidence>
<dbReference type="EMBL" id="JABSTU010000001">
    <property type="protein sequence ID" value="KAH8041032.1"/>
    <property type="molecule type" value="Genomic_DNA"/>
</dbReference>
<dbReference type="GO" id="GO:0005869">
    <property type="term" value="C:dynactin complex"/>
    <property type="evidence" value="ECO:0007669"/>
    <property type="project" value="InterPro"/>
</dbReference>
<dbReference type="Pfam" id="PF07426">
    <property type="entry name" value="Dynactin_p22"/>
    <property type="match status" value="1"/>
</dbReference>
<evidence type="ECO:0000313" key="1">
    <source>
        <dbReference type="EMBL" id="KAH8041032.1"/>
    </source>
</evidence>
<gene>
    <name evidence="1" type="ORF">HPB51_013692</name>
</gene>
<dbReference type="PANTHER" id="PTHR28360">
    <property type="entry name" value="DYNACTIN SUBUNIT 3"/>
    <property type="match status" value="1"/>
</dbReference>
<accession>A0A9J6F4K6</accession>
<dbReference type="GO" id="GO:0061640">
    <property type="term" value="P:cytoskeleton-dependent cytokinesis"/>
    <property type="evidence" value="ECO:0007669"/>
    <property type="project" value="InterPro"/>
</dbReference>